<proteinExistence type="predicted"/>
<keyword evidence="4" id="KW-1185">Reference proteome</keyword>
<dbReference type="AlphaFoldDB" id="A0A8T9C2Z9"/>
<gene>
    <name evidence="3" type="ORF">LSUE1_G007919</name>
</gene>
<dbReference type="EMBL" id="QGMK01000783">
    <property type="protein sequence ID" value="TVY78364.1"/>
    <property type="molecule type" value="Genomic_DNA"/>
</dbReference>
<sequence length="512" mass="56311">MPHAISTFFRAHSHNSNKTITTHAELKRRPSNSNRRPEFSERSPSSSGSSLASDDTARSFMMPDKKRFSFPGGLLPAKSSSKSIPQYQYASLSLKMESPPAVYQYSAATSAGALVSGQLMLDIQADYLEVETVSIKLMLDTTRKKPFHGNCTECQKQSKQLKEQTLLPGPASLRKGELHSRAFFMMEGHLPASIKGHLSNIEYIIKATVTIKNGEPIKLSHILDVKRAMKAPEEPKTSTRVFPPTNITANVELPVFLHPIGEFNVKMRIDGVVKRAVETKTQYNWKVKRISWRIEEIEKGISPACTKHLAKLGNVDDVKKGVLHQDTRVIGSGDLKSGWKGDYGSPDGSVDMEFPITIQPNTRPTCDTNTGDGTVVTHVLVVEVIVSEEYCPISKLTQITPTGAARILRMHFTPILTERAGLGIPWDEEVPPKYENVPESPPGYAKADVLDYTGPPLPDYEDLEPLDIGDLDLNRPTPGNGEAPSPTMPPGNGDGIQTIPLISGARDMSHER</sequence>
<evidence type="ECO:0000259" key="2">
    <source>
        <dbReference type="Pfam" id="PF13002"/>
    </source>
</evidence>
<dbReference type="InterPro" id="IPR024391">
    <property type="entry name" value="LDB19_N"/>
</dbReference>
<organism evidence="3 4">
    <name type="scientific">Lachnellula suecica</name>
    <dbReference type="NCBI Taxonomy" id="602035"/>
    <lineage>
        <taxon>Eukaryota</taxon>
        <taxon>Fungi</taxon>
        <taxon>Dikarya</taxon>
        <taxon>Ascomycota</taxon>
        <taxon>Pezizomycotina</taxon>
        <taxon>Leotiomycetes</taxon>
        <taxon>Helotiales</taxon>
        <taxon>Lachnaceae</taxon>
        <taxon>Lachnellula</taxon>
    </lineage>
</organism>
<comment type="caution">
    <text evidence="3">The sequence shown here is derived from an EMBL/GenBank/DDBJ whole genome shotgun (WGS) entry which is preliminary data.</text>
</comment>
<feature type="compositionally biased region" description="Acidic residues" evidence="1">
    <location>
        <begin position="459"/>
        <end position="470"/>
    </location>
</feature>
<evidence type="ECO:0000313" key="3">
    <source>
        <dbReference type="EMBL" id="TVY78364.1"/>
    </source>
</evidence>
<accession>A0A8T9C2Z9</accession>
<feature type="region of interest" description="Disordered" evidence="1">
    <location>
        <begin position="1"/>
        <end position="56"/>
    </location>
</feature>
<dbReference type="Proteomes" id="UP000469558">
    <property type="component" value="Unassembled WGS sequence"/>
</dbReference>
<protein>
    <recommendedName>
        <fullName evidence="2">LDB19 N-terminal domain-containing protein</fullName>
    </recommendedName>
</protein>
<reference evidence="3 4" key="1">
    <citation type="submission" date="2018-05" db="EMBL/GenBank/DDBJ databases">
        <title>Genome sequencing and assembly of the regulated plant pathogen Lachnellula willkommii and related sister species for the development of diagnostic species identification markers.</title>
        <authorList>
            <person name="Giroux E."/>
            <person name="Bilodeau G."/>
        </authorList>
    </citation>
    <scope>NUCLEOTIDE SEQUENCE [LARGE SCALE GENOMIC DNA]</scope>
    <source>
        <strain evidence="3 4">CBS 268.59</strain>
    </source>
</reference>
<dbReference type="Pfam" id="PF13002">
    <property type="entry name" value="LDB19"/>
    <property type="match status" value="1"/>
</dbReference>
<evidence type="ECO:0000313" key="4">
    <source>
        <dbReference type="Proteomes" id="UP000469558"/>
    </source>
</evidence>
<feature type="domain" description="LDB19 N-terminal" evidence="2">
    <location>
        <begin position="134"/>
        <end position="311"/>
    </location>
</feature>
<evidence type="ECO:0000256" key="1">
    <source>
        <dbReference type="SAM" id="MobiDB-lite"/>
    </source>
</evidence>
<name>A0A8T9C2Z9_9HELO</name>
<feature type="region of interest" description="Disordered" evidence="1">
    <location>
        <begin position="435"/>
        <end position="512"/>
    </location>
</feature>
<dbReference type="OrthoDB" id="3832628at2759"/>